<dbReference type="GeneID" id="7825693"/>
<dbReference type="AlphaFoldDB" id="I7MJA7"/>
<evidence type="ECO:0000313" key="2">
    <source>
        <dbReference type="EMBL" id="EAR96130.1"/>
    </source>
</evidence>
<keyword evidence="2" id="KW-0472">Membrane</keyword>
<keyword evidence="2" id="KW-0812">Transmembrane</keyword>
<dbReference type="HOGENOM" id="CLU_1681484_0_0_1"/>
<sequence length="157" mass="18051">MGWITNLLIITLPGTAYATFISFRLGNQLPIACRNFGRQIGMGYNYFKVILKLLAPQNEKPAEIVDIMRKTEQQSIALTREITESILRAKQDLKNSLPPELQNNPMNLIRIQQDKPLQNPTENVTGAKLLDVTFKERKRIIERKKELKQKSSFQNIV</sequence>
<dbReference type="RefSeq" id="XP_001016375.1">
    <property type="nucleotide sequence ID" value="XM_001016375.3"/>
</dbReference>
<gene>
    <name evidence="2" type="ORF">TTHERM_00128940</name>
</gene>
<feature type="chain" id="PRO_5003712278" evidence="1">
    <location>
        <begin position="19"/>
        <end position="157"/>
    </location>
</feature>
<protein>
    <submittedName>
        <fullName evidence="2">Transmembrane protein, putative</fullName>
    </submittedName>
</protein>
<accession>I7MJA7</accession>
<organism evidence="2 3">
    <name type="scientific">Tetrahymena thermophila (strain SB210)</name>
    <dbReference type="NCBI Taxonomy" id="312017"/>
    <lineage>
        <taxon>Eukaryota</taxon>
        <taxon>Sar</taxon>
        <taxon>Alveolata</taxon>
        <taxon>Ciliophora</taxon>
        <taxon>Intramacronucleata</taxon>
        <taxon>Oligohymenophorea</taxon>
        <taxon>Hymenostomatida</taxon>
        <taxon>Tetrahymenina</taxon>
        <taxon>Tetrahymenidae</taxon>
        <taxon>Tetrahymena</taxon>
    </lineage>
</organism>
<reference evidence="3" key="1">
    <citation type="journal article" date="2006" name="PLoS Biol.">
        <title>Macronuclear genome sequence of the ciliate Tetrahymena thermophila, a model eukaryote.</title>
        <authorList>
            <person name="Eisen J.A."/>
            <person name="Coyne R.S."/>
            <person name="Wu M."/>
            <person name="Wu D."/>
            <person name="Thiagarajan M."/>
            <person name="Wortman J.R."/>
            <person name="Badger J.H."/>
            <person name="Ren Q."/>
            <person name="Amedeo P."/>
            <person name="Jones K.M."/>
            <person name="Tallon L.J."/>
            <person name="Delcher A.L."/>
            <person name="Salzberg S.L."/>
            <person name="Silva J.C."/>
            <person name="Haas B.J."/>
            <person name="Majoros W.H."/>
            <person name="Farzad M."/>
            <person name="Carlton J.M."/>
            <person name="Smith R.K. Jr."/>
            <person name="Garg J."/>
            <person name="Pearlman R.E."/>
            <person name="Karrer K.M."/>
            <person name="Sun L."/>
            <person name="Manning G."/>
            <person name="Elde N.C."/>
            <person name="Turkewitz A.P."/>
            <person name="Asai D.J."/>
            <person name="Wilkes D.E."/>
            <person name="Wang Y."/>
            <person name="Cai H."/>
            <person name="Collins K."/>
            <person name="Stewart B.A."/>
            <person name="Lee S.R."/>
            <person name="Wilamowska K."/>
            <person name="Weinberg Z."/>
            <person name="Ruzzo W.L."/>
            <person name="Wloga D."/>
            <person name="Gaertig J."/>
            <person name="Frankel J."/>
            <person name="Tsao C.-C."/>
            <person name="Gorovsky M.A."/>
            <person name="Keeling P.J."/>
            <person name="Waller R.F."/>
            <person name="Patron N.J."/>
            <person name="Cherry J.M."/>
            <person name="Stover N.A."/>
            <person name="Krieger C.J."/>
            <person name="del Toro C."/>
            <person name="Ryder H.F."/>
            <person name="Williamson S.C."/>
            <person name="Barbeau R.A."/>
            <person name="Hamilton E.P."/>
            <person name="Orias E."/>
        </authorList>
    </citation>
    <scope>NUCLEOTIDE SEQUENCE [LARGE SCALE GENOMIC DNA]</scope>
    <source>
        <strain evidence="3">SB210</strain>
    </source>
</reference>
<dbReference type="OrthoDB" id="310230at2759"/>
<dbReference type="InParanoid" id="I7MJA7"/>
<keyword evidence="3" id="KW-1185">Reference proteome</keyword>
<feature type="signal peptide" evidence="1">
    <location>
        <begin position="1"/>
        <end position="18"/>
    </location>
</feature>
<dbReference type="KEGG" id="tet:TTHERM_00128940"/>
<dbReference type="Proteomes" id="UP000009168">
    <property type="component" value="Unassembled WGS sequence"/>
</dbReference>
<keyword evidence="1" id="KW-0732">Signal</keyword>
<name>I7MJA7_TETTS</name>
<evidence type="ECO:0000256" key="1">
    <source>
        <dbReference type="SAM" id="SignalP"/>
    </source>
</evidence>
<dbReference type="EMBL" id="GG662699">
    <property type="protein sequence ID" value="EAR96130.1"/>
    <property type="molecule type" value="Genomic_DNA"/>
</dbReference>
<evidence type="ECO:0000313" key="3">
    <source>
        <dbReference type="Proteomes" id="UP000009168"/>
    </source>
</evidence>
<proteinExistence type="predicted"/>
<dbReference type="OMA" id="QIGMGYN"/>